<keyword evidence="9" id="KW-1185">Reference proteome</keyword>
<accession>A0A8C8SV08</accession>
<dbReference type="InterPro" id="IPR003599">
    <property type="entry name" value="Ig_sub"/>
</dbReference>
<dbReference type="AlphaFoldDB" id="A0A8C8SV08"/>
<dbReference type="InterPro" id="IPR013106">
    <property type="entry name" value="Ig_V-set"/>
</dbReference>
<evidence type="ECO:0000256" key="1">
    <source>
        <dbReference type="ARBA" id="ARBA00004370"/>
    </source>
</evidence>
<sequence>TQWANSPSHLHSGSTAEFTCKVSGGSDYTYIHWYRALAGGAPQRLLYLSYSKPDPVRESGFSGEKLAAYFQSRSICKLFLYKLEKADRGHYYCAAWEYTQCCKPPAALYKKKKKQTQNYTQQPHPGGAGLISHITASRGVAVLVYFSKTNKEPCGTFKD</sequence>
<dbReference type="InterPro" id="IPR036179">
    <property type="entry name" value="Ig-like_dom_sf"/>
</dbReference>
<evidence type="ECO:0000256" key="4">
    <source>
        <dbReference type="ARBA" id="ARBA00023136"/>
    </source>
</evidence>
<dbReference type="GO" id="GO:0016020">
    <property type="term" value="C:membrane"/>
    <property type="evidence" value="ECO:0007669"/>
    <property type="project" value="UniProtKB-SubCell"/>
</dbReference>
<keyword evidence="3" id="KW-1133">Transmembrane helix</keyword>
<protein>
    <recommendedName>
        <fullName evidence="7">Ig-like domain-containing protein</fullName>
    </recommendedName>
</protein>
<dbReference type="PROSITE" id="PS50835">
    <property type="entry name" value="IG_LIKE"/>
    <property type="match status" value="1"/>
</dbReference>
<comment type="subcellular location">
    <subcellularLocation>
        <location evidence="1">Membrane</location>
    </subcellularLocation>
</comment>
<reference evidence="8" key="2">
    <citation type="submission" date="2025-09" db="UniProtKB">
        <authorList>
            <consortium name="Ensembl"/>
        </authorList>
    </citation>
    <scope>IDENTIFICATION</scope>
</reference>
<evidence type="ECO:0000256" key="6">
    <source>
        <dbReference type="ARBA" id="ARBA00023319"/>
    </source>
</evidence>
<dbReference type="Proteomes" id="UP000694393">
    <property type="component" value="Unplaced"/>
</dbReference>
<evidence type="ECO:0000256" key="3">
    <source>
        <dbReference type="ARBA" id="ARBA00022989"/>
    </source>
</evidence>
<evidence type="ECO:0000256" key="5">
    <source>
        <dbReference type="ARBA" id="ARBA00023170"/>
    </source>
</evidence>
<evidence type="ECO:0000256" key="2">
    <source>
        <dbReference type="ARBA" id="ARBA00022692"/>
    </source>
</evidence>
<reference evidence="8" key="1">
    <citation type="submission" date="2025-08" db="UniProtKB">
        <authorList>
            <consortium name="Ensembl"/>
        </authorList>
    </citation>
    <scope>IDENTIFICATION</scope>
</reference>
<dbReference type="Pfam" id="PF07686">
    <property type="entry name" value="V-set"/>
    <property type="match status" value="1"/>
</dbReference>
<dbReference type="InterPro" id="IPR051117">
    <property type="entry name" value="TRG_var/const_region"/>
</dbReference>
<organism evidence="8 9">
    <name type="scientific">Pelusios castaneus</name>
    <name type="common">West African mud turtle</name>
    <dbReference type="NCBI Taxonomy" id="367368"/>
    <lineage>
        <taxon>Eukaryota</taxon>
        <taxon>Metazoa</taxon>
        <taxon>Chordata</taxon>
        <taxon>Craniata</taxon>
        <taxon>Vertebrata</taxon>
        <taxon>Euteleostomi</taxon>
        <taxon>Archelosauria</taxon>
        <taxon>Testudinata</taxon>
        <taxon>Testudines</taxon>
        <taxon>Pleurodira</taxon>
        <taxon>Pelomedusidae</taxon>
        <taxon>Pelusios</taxon>
    </lineage>
</organism>
<keyword evidence="6" id="KW-0393">Immunoglobulin domain</keyword>
<evidence type="ECO:0000259" key="7">
    <source>
        <dbReference type="PROSITE" id="PS50835"/>
    </source>
</evidence>
<evidence type="ECO:0000313" key="8">
    <source>
        <dbReference type="Ensembl" id="ENSPCEP00000025301.1"/>
    </source>
</evidence>
<dbReference type="SMART" id="SM00409">
    <property type="entry name" value="IG"/>
    <property type="match status" value="1"/>
</dbReference>
<dbReference type="PANTHER" id="PTHR19256:SF65">
    <property type="entry name" value="T CELL RECEPTOR GAMMA CONSTANT 1-RELATED"/>
    <property type="match status" value="1"/>
</dbReference>
<dbReference type="Ensembl" id="ENSPCET00000026151.1">
    <property type="protein sequence ID" value="ENSPCEP00000025301.1"/>
    <property type="gene ID" value="ENSPCEG00000019088.1"/>
</dbReference>
<dbReference type="InterPro" id="IPR013783">
    <property type="entry name" value="Ig-like_fold"/>
</dbReference>
<keyword evidence="2" id="KW-0812">Transmembrane</keyword>
<evidence type="ECO:0000313" key="9">
    <source>
        <dbReference type="Proteomes" id="UP000694393"/>
    </source>
</evidence>
<keyword evidence="4" id="KW-0472">Membrane</keyword>
<dbReference type="SUPFAM" id="SSF48726">
    <property type="entry name" value="Immunoglobulin"/>
    <property type="match status" value="1"/>
</dbReference>
<dbReference type="PANTHER" id="PTHR19256">
    <property type="entry name" value="T-CELL RECEPTOR GAMMA CHAIN"/>
    <property type="match status" value="1"/>
</dbReference>
<name>A0A8C8SV08_9SAUR</name>
<dbReference type="SMART" id="SM00406">
    <property type="entry name" value="IGv"/>
    <property type="match status" value="1"/>
</dbReference>
<feature type="domain" description="Ig-like" evidence="7">
    <location>
        <begin position="1"/>
        <end position="95"/>
    </location>
</feature>
<keyword evidence="5" id="KW-0675">Receptor</keyword>
<dbReference type="InterPro" id="IPR007110">
    <property type="entry name" value="Ig-like_dom"/>
</dbReference>
<dbReference type="Gene3D" id="2.60.40.10">
    <property type="entry name" value="Immunoglobulins"/>
    <property type="match status" value="1"/>
</dbReference>
<proteinExistence type="predicted"/>